<keyword evidence="3" id="KW-0677">Repeat</keyword>
<proteinExistence type="inferred from homology"/>
<dbReference type="PROSITE" id="PS50097">
    <property type="entry name" value="BTB"/>
    <property type="match status" value="1"/>
</dbReference>
<dbReference type="SMART" id="SM00612">
    <property type="entry name" value="Kelch"/>
    <property type="match status" value="4"/>
</dbReference>
<keyword evidence="2" id="KW-0880">Kelch repeat</keyword>
<dbReference type="CDD" id="cd14733">
    <property type="entry name" value="BACK"/>
    <property type="match status" value="1"/>
</dbReference>
<dbReference type="Gene3D" id="3.30.710.10">
    <property type="entry name" value="Potassium Channel Kv1.1, Chain A"/>
    <property type="match status" value="1"/>
</dbReference>
<dbReference type="InterPro" id="IPR015915">
    <property type="entry name" value="Kelch-typ_b-propeller"/>
</dbReference>
<protein>
    <recommendedName>
        <fullName evidence="5">BTB domain-containing protein</fullName>
    </recommendedName>
</protein>
<evidence type="ECO:0000259" key="5">
    <source>
        <dbReference type="PROSITE" id="PS50097"/>
    </source>
</evidence>
<dbReference type="InterPro" id="IPR011333">
    <property type="entry name" value="SKP1/BTB/POZ_sf"/>
</dbReference>
<dbReference type="Gene3D" id="2.120.10.80">
    <property type="entry name" value="Kelch-type beta propeller"/>
    <property type="match status" value="2"/>
</dbReference>
<feature type="compositionally biased region" description="Low complexity" evidence="4">
    <location>
        <begin position="1"/>
        <end position="13"/>
    </location>
</feature>
<comment type="similarity">
    <text evidence="1">Belongs to the Tdpoz family.</text>
</comment>
<accession>A0A835YYB0</accession>
<dbReference type="Pfam" id="PF24570">
    <property type="entry name" value="BACK_BPM_SPOP"/>
    <property type="match status" value="1"/>
</dbReference>
<dbReference type="GO" id="GO:0005794">
    <property type="term" value="C:Golgi apparatus"/>
    <property type="evidence" value="ECO:0007669"/>
    <property type="project" value="TreeGrafter"/>
</dbReference>
<feature type="domain" description="BTB" evidence="5">
    <location>
        <begin position="354"/>
        <end position="418"/>
    </location>
</feature>
<evidence type="ECO:0000313" key="6">
    <source>
        <dbReference type="EMBL" id="KAG5183645.1"/>
    </source>
</evidence>
<dbReference type="SMART" id="SM00225">
    <property type="entry name" value="BTB"/>
    <property type="match status" value="1"/>
</dbReference>
<evidence type="ECO:0000256" key="1">
    <source>
        <dbReference type="ARBA" id="ARBA00010846"/>
    </source>
</evidence>
<dbReference type="EMBL" id="JAFCMP010000194">
    <property type="protein sequence ID" value="KAG5183645.1"/>
    <property type="molecule type" value="Genomic_DNA"/>
</dbReference>
<evidence type="ECO:0000256" key="4">
    <source>
        <dbReference type="SAM" id="MobiDB-lite"/>
    </source>
</evidence>
<dbReference type="OrthoDB" id="10251809at2759"/>
<dbReference type="InterPro" id="IPR000210">
    <property type="entry name" value="BTB/POZ_dom"/>
</dbReference>
<sequence length="512" mass="57694">MAEGWTTTSTTKPSKPPRSLRSRCWRPIQLNNQAWTGTDTGDVPGPRSGAASVVVGSKMYMFGGYGGSGRLDDFFEFDFDTRVWRRLEYSGPGPGVRENNGVVEYGGKLYLFGGYNGSCWLNDFHEFDLEKRTWRLVIPETPLIPAARFGYVSAVHRHYFVLFGGYDGSTWLNDMHRFDFTRGRWEQMPTTGAIPSIRSCPSWCKEGSKVYVFGGYDGVQRMNDFYACDLNTYTWSLIPALGEVPSPRYFHSCAVHGGCMYVFGGYDGTQRLNDMYEHDFETGWWRRIEGQGEVPIGRSSLVAQVYGSSLYVFGGYNGQVVLNDFHEYRFEPLLVPPSTLAADLRGMVNCRELSDVTFLVDGFPVFASRAHLAARSEHFRAMLYGGLRESQAGCEIEVKDVSHAVFLKMLEYLYTDTVGDLAPDLAVQLLMASERYLLDRLKALCEESIRKGVTVENVVGVFLTAHKHNAEGLKEICLDYILDNLEAVKGTQSFNELKSEPDLLFEIIMAQR</sequence>
<organism evidence="6 7">
    <name type="scientific">Tribonema minus</name>
    <dbReference type="NCBI Taxonomy" id="303371"/>
    <lineage>
        <taxon>Eukaryota</taxon>
        <taxon>Sar</taxon>
        <taxon>Stramenopiles</taxon>
        <taxon>Ochrophyta</taxon>
        <taxon>PX clade</taxon>
        <taxon>Xanthophyceae</taxon>
        <taxon>Tribonematales</taxon>
        <taxon>Tribonemataceae</taxon>
        <taxon>Tribonema</taxon>
    </lineage>
</organism>
<name>A0A835YYB0_9STRA</name>
<dbReference type="Gene3D" id="1.25.40.420">
    <property type="match status" value="1"/>
</dbReference>
<gene>
    <name evidence="6" type="ORF">JKP88DRAFT_208529</name>
</gene>
<dbReference type="Pfam" id="PF00651">
    <property type="entry name" value="BTB"/>
    <property type="match status" value="1"/>
</dbReference>
<dbReference type="Pfam" id="PF24681">
    <property type="entry name" value="Kelch_KLHDC2_KLHL20_DRC7"/>
    <property type="match status" value="2"/>
</dbReference>
<dbReference type="InterPro" id="IPR056423">
    <property type="entry name" value="BACK_BPM_SPOP"/>
</dbReference>
<evidence type="ECO:0000256" key="2">
    <source>
        <dbReference type="ARBA" id="ARBA00022441"/>
    </source>
</evidence>
<dbReference type="InterPro" id="IPR051568">
    <property type="entry name" value="LZTR1/Attractin"/>
</dbReference>
<feature type="region of interest" description="Disordered" evidence="4">
    <location>
        <begin position="1"/>
        <end position="22"/>
    </location>
</feature>
<evidence type="ECO:0000256" key="3">
    <source>
        <dbReference type="ARBA" id="ARBA00022737"/>
    </source>
</evidence>
<evidence type="ECO:0000313" key="7">
    <source>
        <dbReference type="Proteomes" id="UP000664859"/>
    </source>
</evidence>
<dbReference type="Proteomes" id="UP000664859">
    <property type="component" value="Unassembled WGS sequence"/>
</dbReference>
<dbReference type="AlphaFoldDB" id="A0A835YYB0"/>
<dbReference type="SUPFAM" id="SSF54695">
    <property type="entry name" value="POZ domain"/>
    <property type="match status" value="1"/>
</dbReference>
<comment type="caution">
    <text evidence="6">The sequence shown here is derived from an EMBL/GenBank/DDBJ whole genome shotgun (WGS) entry which is preliminary data.</text>
</comment>
<dbReference type="PANTHER" id="PTHR46376">
    <property type="entry name" value="LEUCINE-ZIPPER-LIKE TRANSCRIPTIONAL REGULATOR 1"/>
    <property type="match status" value="1"/>
</dbReference>
<dbReference type="SUPFAM" id="SSF117281">
    <property type="entry name" value="Kelch motif"/>
    <property type="match status" value="2"/>
</dbReference>
<dbReference type="PANTHER" id="PTHR46376:SF1">
    <property type="entry name" value="LEUCINE-ZIPPER-LIKE TRANSCRIPTIONAL REGULATOR 1"/>
    <property type="match status" value="1"/>
</dbReference>
<keyword evidence="7" id="KW-1185">Reference proteome</keyword>
<reference evidence="6" key="1">
    <citation type="submission" date="2021-02" db="EMBL/GenBank/DDBJ databases">
        <title>First Annotated Genome of the Yellow-green Alga Tribonema minus.</title>
        <authorList>
            <person name="Mahan K.M."/>
        </authorList>
    </citation>
    <scope>NUCLEOTIDE SEQUENCE</scope>
    <source>
        <strain evidence="6">UTEX B ZZ1240</strain>
    </source>
</reference>
<dbReference type="InterPro" id="IPR006652">
    <property type="entry name" value="Kelch_1"/>
</dbReference>